<gene>
    <name evidence="2" type="ORF">GCM10023353_26010</name>
</gene>
<dbReference type="InterPro" id="IPR000600">
    <property type="entry name" value="ROK"/>
</dbReference>
<organism evidence="2 3">
    <name type="scientific">Tomitella cavernea</name>
    <dbReference type="NCBI Taxonomy" id="1387982"/>
    <lineage>
        <taxon>Bacteria</taxon>
        <taxon>Bacillati</taxon>
        <taxon>Actinomycetota</taxon>
        <taxon>Actinomycetes</taxon>
        <taxon>Mycobacteriales</taxon>
        <taxon>Tomitella</taxon>
    </lineage>
</organism>
<sequence length="337" mass="33138">MTEPGRGAGTGVGPAIGIDVGGTNLRAAVVDAAGATVEVVSAVTPSEPDALDAALVDVIGDLAGRHAVSAVGLAVAGFVSRDRQVVRFAPHLPWRDAAVPARIAARVGLPVVLEHDANSAAWGEACFGPAGAGENVAVVAIGTGIGAALLVDGALYRGSNGVAPELGHLPVVPGGRPCACGKSGCFERYCSGTALAATAAELLAAHQDRPSVLARAGSGVTGAAVADAAASGDAVALEAMADFAHWLGVGLSIVADVFDPDLIVVAGGVASSAPLFLDDARRVYAGLVTGAGHRRLARIRRSELGVAAAMIGAAELARRGAAAAEAGRIAGGRAEDP</sequence>
<evidence type="ECO:0000313" key="2">
    <source>
        <dbReference type="EMBL" id="GAA4817927.1"/>
    </source>
</evidence>
<protein>
    <submittedName>
        <fullName evidence="2">ROK family protein</fullName>
    </submittedName>
</protein>
<dbReference type="PANTHER" id="PTHR18964">
    <property type="entry name" value="ROK (REPRESSOR, ORF, KINASE) FAMILY"/>
    <property type="match status" value="1"/>
</dbReference>
<dbReference type="PANTHER" id="PTHR18964:SF173">
    <property type="entry name" value="GLUCOKINASE"/>
    <property type="match status" value="1"/>
</dbReference>
<dbReference type="InterPro" id="IPR043129">
    <property type="entry name" value="ATPase_NBD"/>
</dbReference>
<evidence type="ECO:0000313" key="3">
    <source>
        <dbReference type="Proteomes" id="UP001500839"/>
    </source>
</evidence>
<comment type="similarity">
    <text evidence="1">Belongs to the ROK (NagC/XylR) family.</text>
</comment>
<dbReference type="Pfam" id="PF00480">
    <property type="entry name" value="ROK"/>
    <property type="match status" value="1"/>
</dbReference>
<dbReference type="PROSITE" id="PS01125">
    <property type="entry name" value="ROK"/>
    <property type="match status" value="1"/>
</dbReference>
<dbReference type="SUPFAM" id="SSF53067">
    <property type="entry name" value="Actin-like ATPase domain"/>
    <property type="match status" value="1"/>
</dbReference>
<accession>A0ABP9CTY6</accession>
<comment type="caution">
    <text evidence="2">The sequence shown here is derived from an EMBL/GenBank/DDBJ whole genome shotgun (WGS) entry which is preliminary data.</text>
</comment>
<proteinExistence type="inferred from homology"/>
<dbReference type="Gene3D" id="3.30.420.40">
    <property type="match status" value="2"/>
</dbReference>
<dbReference type="RefSeq" id="WP_200172547.1">
    <property type="nucleotide sequence ID" value="NZ_BAABKQ010000001.1"/>
</dbReference>
<dbReference type="Proteomes" id="UP001500839">
    <property type="component" value="Unassembled WGS sequence"/>
</dbReference>
<dbReference type="EMBL" id="BAABKQ010000001">
    <property type="protein sequence ID" value="GAA4817927.1"/>
    <property type="molecule type" value="Genomic_DNA"/>
</dbReference>
<keyword evidence="3" id="KW-1185">Reference proteome</keyword>
<dbReference type="InterPro" id="IPR049874">
    <property type="entry name" value="ROK_cs"/>
</dbReference>
<evidence type="ECO:0000256" key="1">
    <source>
        <dbReference type="ARBA" id="ARBA00006479"/>
    </source>
</evidence>
<name>A0ABP9CTY6_9ACTN</name>
<reference evidence="3" key="1">
    <citation type="journal article" date="2019" name="Int. J. Syst. Evol. Microbiol.">
        <title>The Global Catalogue of Microorganisms (GCM) 10K type strain sequencing project: providing services to taxonomists for standard genome sequencing and annotation.</title>
        <authorList>
            <consortium name="The Broad Institute Genomics Platform"/>
            <consortium name="The Broad Institute Genome Sequencing Center for Infectious Disease"/>
            <person name="Wu L."/>
            <person name="Ma J."/>
        </authorList>
    </citation>
    <scope>NUCLEOTIDE SEQUENCE [LARGE SCALE GENOMIC DNA]</scope>
    <source>
        <strain evidence="3">JCM 18542</strain>
    </source>
</reference>